<evidence type="ECO:0000256" key="1">
    <source>
        <dbReference type="PROSITE-ProRule" id="PRU00221"/>
    </source>
</evidence>
<accession>A0ABR1Y542</accession>
<sequence>MVFNPPSWVPQLSSEPPDSASVFDFLYNESYGRFSLTYARAPFTCGLSGKEYPAKHVVDRIEALARALSQELGWQPNNGSEWDKVIGVFSVNTIDTMTVALATHRLGGIHTPANAAYSAAEIEYQLRDSGAKCLFTCLPLLETALEAAGRVGIPRKHVYILDLPQAFTGGKKAPAEFKTVDQLIERGLGARRIEGFKMQPGEGRRRTAFLCYSSGTSGLPKGVMISHYNVISNILQIKMYNKLDRDRNREQSGYQLDPTETALGLLPMSHIYGLVVACLCSVYRGDRVVVLPKFEMKSFLETIQRFKVNTLYLVPPIIILMAKQKKLLDQYDLSSVESLFTGAAPLGKETADELSAQYPKWFILQAYGLTETSTVVTSTSVNDIWFGSSGSLISGCQAKLISPEGREITEYDQPGELVVKSPAVTLGYLKKPEATKETFQDGWMRTGDEAVIRVSPKGHEHVFIVDRIKELIKVKGFQVAPAELEAHLLTHPAVADCAVIPVPDDSAGEVPKAFVVKSPSVGVEENDRTVKRDIEKHVEQHKTKHKWLKGGVEFLDVIPKSPSGKILRRLLRDKEKESRRKNGAKIVSLEQSSKMSAPNPQQQHEDEPENVDMLDPEDAEEIIADDEDAPMDSGDEEEGDEGPIAEIQLHNDSVAHFDGHNDSVFCIAQHPRNPAIVATGGGDDVGYIFEVVVKEQDRPPLPASWSGSESGRDQGERESLKSIAKLEGHSDSIVAIAFTQPAGEYVVSGGMDGRLRAWRDASNGQARSWQFVGDMQEVEEITWIATCPHPSYPNTMALGAADGSVWVYTINAADTASPLTIVQAFYLHTMPCTAGAWTPDGTMLATVSEDASFYLWDVFGEAAAAGLSNPSSGQAVVGLTGDDERFRVEGGLYSVAVAPNGAFAAVGGAEGHVRIIGLPRIGGDAASSVTSGARGAGARNKAGGGKQSGGPRGSGSSAASGQAGAILASLKTQGDSVETLAFSAPPLTLLAAGSVDGSIVLLDTAHRFAVRRHIQAAHVDDDEGTEQAVIKVEFLQSPRQSAGPGQPAQGSWLLTSCGNDGVVRRWDTRGGTAAAARGLVGEWRGHRGGGEGGGIMGFVQGAGDKVVTAGDDGVALVFSTDIN</sequence>
<evidence type="ECO:0000313" key="6">
    <source>
        <dbReference type="Proteomes" id="UP001456524"/>
    </source>
</evidence>
<dbReference type="Pfam" id="PF00400">
    <property type="entry name" value="WD40"/>
    <property type="match status" value="3"/>
</dbReference>
<dbReference type="PROSITE" id="PS00455">
    <property type="entry name" value="AMP_BINDING"/>
    <property type="match status" value="1"/>
</dbReference>
<feature type="compositionally biased region" description="Gly residues" evidence="2">
    <location>
        <begin position="942"/>
        <end position="953"/>
    </location>
</feature>
<evidence type="ECO:0008006" key="7">
    <source>
        <dbReference type="Google" id="ProtNLM"/>
    </source>
</evidence>
<dbReference type="InterPro" id="IPR015943">
    <property type="entry name" value="WD40/YVTN_repeat-like_dom_sf"/>
</dbReference>
<feature type="region of interest" description="Disordered" evidence="2">
    <location>
        <begin position="929"/>
        <end position="960"/>
    </location>
</feature>
<reference evidence="5 6" key="1">
    <citation type="journal article" date="2022" name="G3 (Bethesda)">
        <title>Enemy or ally: a genomic approach to elucidate the lifestyle of Phyllosticta citrichinaensis.</title>
        <authorList>
            <person name="Buijs V.A."/>
            <person name="Groenewald J.Z."/>
            <person name="Haridas S."/>
            <person name="LaButti K.M."/>
            <person name="Lipzen A."/>
            <person name="Martin F.M."/>
            <person name="Barry K."/>
            <person name="Grigoriev I.V."/>
            <person name="Crous P.W."/>
            <person name="Seidl M.F."/>
        </authorList>
    </citation>
    <scope>NUCLEOTIDE SEQUENCE [LARGE SCALE GENOMIC DNA]</scope>
    <source>
        <strain evidence="5 6">CBS 129764</strain>
    </source>
</reference>
<dbReference type="InterPro" id="IPR000873">
    <property type="entry name" value="AMP-dep_synth/lig_dom"/>
</dbReference>
<proteinExistence type="predicted"/>
<evidence type="ECO:0000256" key="2">
    <source>
        <dbReference type="SAM" id="MobiDB-lite"/>
    </source>
</evidence>
<feature type="compositionally biased region" description="Basic and acidic residues" evidence="2">
    <location>
        <begin position="570"/>
        <end position="580"/>
    </location>
</feature>
<keyword evidence="6" id="KW-1185">Reference proteome</keyword>
<feature type="compositionally biased region" description="Basic and acidic residues" evidence="2">
    <location>
        <begin position="710"/>
        <end position="719"/>
    </location>
</feature>
<dbReference type="InterPro" id="IPR036322">
    <property type="entry name" value="WD40_repeat_dom_sf"/>
</dbReference>
<dbReference type="InterPro" id="IPR045851">
    <property type="entry name" value="AMP-bd_C_sf"/>
</dbReference>
<name>A0ABR1Y542_9PEZI</name>
<dbReference type="SUPFAM" id="SSF50978">
    <property type="entry name" value="WD40 repeat-like"/>
    <property type="match status" value="1"/>
</dbReference>
<feature type="domain" description="AMP-binding enzyme C-terminal" evidence="4">
    <location>
        <begin position="483"/>
        <end position="565"/>
    </location>
</feature>
<dbReference type="Gene3D" id="2.130.10.10">
    <property type="entry name" value="YVTN repeat-like/Quinoprotein amine dehydrogenase"/>
    <property type="match status" value="1"/>
</dbReference>
<dbReference type="PANTHER" id="PTHR24096">
    <property type="entry name" value="LONG-CHAIN-FATTY-ACID--COA LIGASE"/>
    <property type="match status" value="1"/>
</dbReference>
<feature type="repeat" description="WD" evidence="1">
    <location>
        <begin position="825"/>
        <end position="858"/>
    </location>
</feature>
<feature type="compositionally biased region" description="Polar residues" evidence="2">
    <location>
        <begin position="589"/>
        <end position="602"/>
    </location>
</feature>
<organism evidence="5 6">
    <name type="scientific">Phyllosticta citrichinensis</name>
    <dbReference type="NCBI Taxonomy" id="1130410"/>
    <lineage>
        <taxon>Eukaryota</taxon>
        <taxon>Fungi</taxon>
        <taxon>Dikarya</taxon>
        <taxon>Ascomycota</taxon>
        <taxon>Pezizomycotina</taxon>
        <taxon>Dothideomycetes</taxon>
        <taxon>Dothideomycetes incertae sedis</taxon>
        <taxon>Botryosphaeriales</taxon>
        <taxon>Phyllostictaceae</taxon>
        <taxon>Phyllosticta</taxon>
    </lineage>
</organism>
<dbReference type="InterPro" id="IPR025110">
    <property type="entry name" value="AMP-bd_C"/>
</dbReference>
<protein>
    <recommendedName>
        <fullName evidence="7">Acetyl-CoA synthetase-like protein</fullName>
    </recommendedName>
</protein>
<dbReference type="PROSITE" id="PS50082">
    <property type="entry name" value="WD_REPEATS_2"/>
    <property type="match status" value="2"/>
</dbReference>
<feature type="repeat" description="WD" evidence="1">
    <location>
        <begin position="726"/>
        <end position="768"/>
    </location>
</feature>
<dbReference type="Proteomes" id="UP001456524">
    <property type="component" value="Unassembled WGS sequence"/>
</dbReference>
<evidence type="ECO:0000259" key="3">
    <source>
        <dbReference type="Pfam" id="PF00501"/>
    </source>
</evidence>
<dbReference type="Pfam" id="PF13193">
    <property type="entry name" value="AMP-binding_C"/>
    <property type="match status" value="1"/>
</dbReference>
<feature type="domain" description="AMP-dependent synthetase/ligase" evidence="3">
    <location>
        <begin position="57"/>
        <end position="429"/>
    </location>
</feature>
<comment type="caution">
    <text evidence="5">The sequence shown here is derived from an EMBL/GenBank/DDBJ whole genome shotgun (WGS) entry which is preliminary data.</text>
</comment>
<dbReference type="SMART" id="SM00320">
    <property type="entry name" value="WD40"/>
    <property type="match status" value="8"/>
</dbReference>
<evidence type="ECO:0000313" key="5">
    <source>
        <dbReference type="EMBL" id="KAK8176854.1"/>
    </source>
</evidence>
<keyword evidence="1" id="KW-0853">WD repeat</keyword>
<dbReference type="CDD" id="cd05911">
    <property type="entry name" value="Firefly_Luc_like"/>
    <property type="match status" value="1"/>
</dbReference>
<dbReference type="InterPro" id="IPR001680">
    <property type="entry name" value="WD40_rpt"/>
</dbReference>
<dbReference type="EMBL" id="JBBWUH010000001">
    <property type="protein sequence ID" value="KAK8176854.1"/>
    <property type="molecule type" value="Genomic_DNA"/>
</dbReference>
<gene>
    <name evidence="5" type="ORF">IWX90DRAFT_463223</name>
</gene>
<evidence type="ECO:0000259" key="4">
    <source>
        <dbReference type="Pfam" id="PF13193"/>
    </source>
</evidence>
<dbReference type="PANTHER" id="PTHR24096:SF422">
    <property type="entry name" value="BCDNA.GH02901"/>
    <property type="match status" value="1"/>
</dbReference>
<dbReference type="PROSITE" id="PS50294">
    <property type="entry name" value="WD_REPEATS_REGION"/>
    <property type="match status" value="2"/>
</dbReference>
<dbReference type="InterPro" id="IPR020845">
    <property type="entry name" value="AMP-binding_CS"/>
</dbReference>
<dbReference type="Gene3D" id="2.30.38.10">
    <property type="entry name" value="Luciferase, Domain 3"/>
    <property type="match status" value="1"/>
</dbReference>
<dbReference type="Gene3D" id="3.30.300.30">
    <property type="match status" value="1"/>
</dbReference>
<dbReference type="Gene3D" id="3.40.50.980">
    <property type="match status" value="2"/>
</dbReference>
<dbReference type="Pfam" id="PF00501">
    <property type="entry name" value="AMP-binding"/>
    <property type="match status" value="1"/>
</dbReference>
<feature type="compositionally biased region" description="Low complexity" evidence="2">
    <location>
        <begin position="932"/>
        <end position="941"/>
    </location>
</feature>
<feature type="region of interest" description="Disordered" evidence="2">
    <location>
        <begin position="570"/>
        <end position="611"/>
    </location>
</feature>
<feature type="region of interest" description="Disordered" evidence="2">
    <location>
        <begin position="698"/>
        <end position="719"/>
    </location>
</feature>
<dbReference type="SUPFAM" id="SSF56801">
    <property type="entry name" value="Acetyl-CoA synthetase-like"/>
    <property type="match status" value="1"/>
</dbReference>